<keyword evidence="2" id="KW-1185">Reference proteome</keyword>
<sequence length="35" mass="3967">MGFMNEALAAGMHCHIGKTIDIDVLYRTMSELLRQ</sequence>
<protein>
    <submittedName>
        <fullName evidence="1">Uncharacterized protein</fullName>
    </submittedName>
</protein>
<comment type="caution">
    <text evidence="1">The sequence shown here is derived from an EMBL/GenBank/DDBJ whole genome shotgun (WGS) entry which is preliminary data.</text>
</comment>
<name>A0ABV2G6R2_9FIRM</name>
<evidence type="ECO:0000313" key="1">
    <source>
        <dbReference type="EMBL" id="MET3573986.1"/>
    </source>
</evidence>
<dbReference type="Proteomes" id="UP001549200">
    <property type="component" value="Unassembled WGS sequence"/>
</dbReference>
<dbReference type="EMBL" id="JBEPLZ010000047">
    <property type="protein sequence ID" value="MET3573986.1"/>
    <property type="molecule type" value="Genomic_DNA"/>
</dbReference>
<evidence type="ECO:0000313" key="2">
    <source>
        <dbReference type="Proteomes" id="UP001549200"/>
    </source>
</evidence>
<reference evidence="1 2" key="1">
    <citation type="submission" date="2024-06" db="EMBL/GenBank/DDBJ databases">
        <title>Genomic Encyclopedia of Type Strains, Phase IV (KMG-IV): sequencing the most valuable type-strain genomes for metagenomic binning, comparative biology and taxonomic classification.</title>
        <authorList>
            <person name="Goeker M."/>
        </authorList>
    </citation>
    <scope>NUCLEOTIDE SEQUENCE [LARGE SCALE GENOMIC DNA]</scope>
    <source>
        <strain evidence="1 2">DSM 19261</strain>
    </source>
</reference>
<proteinExistence type="predicted"/>
<gene>
    <name evidence="1" type="ORF">ABID13_005654</name>
</gene>
<organism evidence="1 2">
    <name type="scientific">Enterocloster citroniae</name>
    <dbReference type="NCBI Taxonomy" id="358743"/>
    <lineage>
        <taxon>Bacteria</taxon>
        <taxon>Bacillati</taxon>
        <taxon>Bacillota</taxon>
        <taxon>Clostridia</taxon>
        <taxon>Lachnospirales</taxon>
        <taxon>Lachnospiraceae</taxon>
        <taxon>Enterocloster</taxon>
    </lineage>
</organism>
<accession>A0ABV2G6R2</accession>